<evidence type="ECO:0000259" key="9">
    <source>
        <dbReference type="PROSITE" id="PS51192"/>
    </source>
</evidence>
<evidence type="ECO:0000256" key="5">
    <source>
        <dbReference type="ARBA" id="ARBA00038437"/>
    </source>
</evidence>
<evidence type="ECO:0000256" key="7">
    <source>
        <dbReference type="RuleBase" id="RU000492"/>
    </source>
</evidence>
<reference evidence="13" key="1">
    <citation type="submission" date="2015-03" db="EMBL/GenBank/DDBJ databases">
        <title>Draft genome sequence of a novel methanotroph (Sn10-6) isolated from flooded ricefield rhizosphere in India.</title>
        <authorList>
            <person name="Pandit P.S."/>
            <person name="Pore S.D."/>
            <person name="Arora P."/>
            <person name="Kapse N.G."/>
            <person name="Dhakephalkar P.K."/>
            <person name="Rahalkar M.C."/>
        </authorList>
    </citation>
    <scope>NUCLEOTIDE SEQUENCE [LARGE SCALE GENOMIC DNA]</scope>
    <source>
        <strain evidence="13">Sn10-6</strain>
    </source>
</reference>
<evidence type="ECO:0000256" key="6">
    <source>
        <dbReference type="PROSITE-ProRule" id="PRU00552"/>
    </source>
</evidence>
<protein>
    <submittedName>
        <fullName evidence="12">RNA helicase</fullName>
    </submittedName>
</protein>
<dbReference type="InterPro" id="IPR027417">
    <property type="entry name" value="P-loop_NTPase"/>
</dbReference>
<proteinExistence type="inferred from homology"/>
<dbReference type="GO" id="GO:0003724">
    <property type="term" value="F:RNA helicase activity"/>
    <property type="evidence" value="ECO:0007669"/>
    <property type="project" value="InterPro"/>
</dbReference>
<evidence type="ECO:0000256" key="3">
    <source>
        <dbReference type="ARBA" id="ARBA00022806"/>
    </source>
</evidence>
<dbReference type="RefSeq" id="WP_045780138.1">
    <property type="nucleotide sequence ID" value="NZ_LAJX01000203.1"/>
</dbReference>
<dbReference type="GO" id="GO:0016787">
    <property type="term" value="F:hydrolase activity"/>
    <property type="evidence" value="ECO:0007669"/>
    <property type="project" value="UniProtKB-KW"/>
</dbReference>
<feature type="domain" description="DEAD-box RNA helicase Q" evidence="11">
    <location>
        <begin position="10"/>
        <end position="38"/>
    </location>
</feature>
<dbReference type="InterPro" id="IPR050079">
    <property type="entry name" value="DEAD_box_RNA_helicase"/>
</dbReference>
<keyword evidence="13" id="KW-1185">Reference proteome</keyword>
<dbReference type="SMART" id="SM00487">
    <property type="entry name" value="DEXDc"/>
    <property type="match status" value="1"/>
</dbReference>
<dbReference type="InterPro" id="IPR011545">
    <property type="entry name" value="DEAD/DEAH_box_helicase_dom"/>
</dbReference>
<feature type="compositionally biased region" description="Basic residues" evidence="8">
    <location>
        <begin position="427"/>
        <end position="436"/>
    </location>
</feature>
<dbReference type="InterPro" id="IPR014014">
    <property type="entry name" value="RNA_helicase_DEAD_Q_motif"/>
</dbReference>
<evidence type="ECO:0000259" key="10">
    <source>
        <dbReference type="PROSITE" id="PS51194"/>
    </source>
</evidence>
<dbReference type="InterPro" id="IPR001650">
    <property type="entry name" value="Helicase_C-like"/>
</dbReference>
<dbReference type="InterPro" id="IPR000629">
    <property type="entry name" value="RNA-helicase_DEAD-box_CS"/>
</dbReference>
<dbReference type="PROSITE" id="PS51195">
    <property type="entry name" value="Q_MOTIF"/>
    <property type="match status" value="1"/>
</dbReference>
<feature type="domain" description="Helicase C-terminal" evidence="10">
    <location>
        <begin position="241"/>
        <end position="388"/>
    </location>
</feature>
<dbReference type="Pfam" id="PF00270">
    <property type="entry name" value="DEAD"/>
    <property type="match status" value="1"/>
</dbReference>
<dbReference type="Proteomes" id="UP000033684">
    <property type="component" value="Unassembled WGS sequence"/>
</dbReference>
<dbReference type="GO" id="GO:0003676">
    <property type="term" value="F:nucleic acid binding"/>
    <property type="evidence" value="ECO:0007669"/>
    <property type="project" value="InterPro"/>
</dbReference>
<dbReference type="PROSITE" id="PS51194">
    <property type="entry name" value="HELICASE_CTER"/>
    <property type="match status" value="1"/>
</dbReference>
<keyword evidence="4 7" id="KW-0067">ATP-binding</keyword>
<dbReference type="PROSITE" id="PS51192">
    <property type="entry name" value="HELICASE_ATP_BIND_1"/>
    <property type="match status" value="1"/>
</dbReference>
<evidence type="ECO:0000313" key="13">
    <source>
        <dbReference type="Proteomes" id="UP000033684"/>
    </source>
</evidence>
<dbReference type="Gene3D" id="3.40.50.300">
    <property type="entry name" value="P-loop containing nucleotide triphosphate hydrolases"/>
    <property type="match status" value="2"/>
</dbReference>
<accession>A0A0F3IFM6</accession>
<dbReference type="PATRIC" id="fig|1632867.3.peg.2340"/>
<dbReference type="Pfam" id="PF00271">
    <property type="entry name" value="Helicase_C"/>
    <property type="match status" value="1"/>
</dbReference>
<evidence type="ECO:0000259" key="11">
    <source>
        <dbReference type="PROSITE" id="PS51195"/>
    </source>
</evidence>
<dbReference type="GO" id="GO:0005524">
    <property type="term" value="F:ATP binding"/>
    <property type="evidence" value="ECO:0007669"/>
    <property type="project" value="UniProtKB-KW"/>
</dbReference>
<dbReference type="OrthoDB" id="9805696at2"/>
<reference evidence="12 13" key="2">
    <citation type="journal article" date="2016" name="Microb. Ecol.">
        <title>Genome Characteristics of a Novel Type I Methanotroph (Sn10-6) Isolated from a Flooded Indian Rice Field.</title>
        <authorList>
            <person name="Rahalkar M.C."/>
            <person name="Pandit P.S."/>
            <person name="Dhakephalkar P.K."/>
            <person name="Pore S."/>
            <person name="Arora P."/>
            <person name="Kapse N."/>
        </authorList>
    </citation>
    <scope>NUCLEOTIDE SEQUENCE [LARGE SCALE GENOMIC DNA]</scope>
    <source>
        <strain evidence="12 13">Sn10-6</strain>
    </source>
</reference>
<dbReference type="CDD" id="cd00268">
    <property type="entry name" value="DEADc"/>
    <property type="match status" value="1"/>
</dbReference>
<dbReference type="EMBL" id="LAJX01000203">
    <property type="protein sequence ID" value="KJV05595.1"/>
    <property type="molecule type" value="Genomic_DNA"/>
</dbReference>
<dbReference type="PANTHER" id="PTHR47959:SF3">
    <property type="entry name" value="ATP-DEPENDENT RNA HELICASE SRMB"/>
    <property type="match status" value="1"/>
</dbReference>
<comment type="caution">
    <text evidence="12">The sequence shown here is derived from an EMBL/GenBank/DDBJ whole genome shotgun (WGS) entry which is preliminary data.</text>
</comment>
<evidence type="ECO:0000256" key="1">
    <source>
        <dbReference type="ARBA" id="ARBA00022741"/>
    </source>
</evidence>
<feature type="domain" description="Helicase ATP-binding" evidence="9">
    <location>
        <begin position="41"/>
        <end position="213"/>
    </location>
</feature>
<name>A0A0F3IFM6_9GAMM</name>
<organism evidence="12 13">
    <name type="scientific">Methylocucumis oryzae</name>
    <dbReference type="NCBI Taxonomy" id="1632867"/>
    <lineage>
        <taxon>Bacteria</taxon>
        <taxon>Pseudomonadati</taxon>
        <taxon>Pseudomonadota</taxon>
        <taxon>Gammaproteobacteria</taxon>
        <taxon>Methylococcales</taxon>
        <taxon>Methylococcaceae</taxon>
        <taxon>Methylocucumis</taxon>
    </lineage>
</organism>
<dbReference type="InterPro" id="IPR044742">
    <property type="entry name" value="DEAD/DEAH_RhlB"/>
</dbReference>
<dbReference type="InterPro" id="IPR014001">
    <property type="entry name" value="Helicase_ATP-bd"/>
</dbReference>
<dbReference type="AlphaFoldDB" id="A0A0F3IFM6"/>
<sequence length="436" mass="48518">MTEISSESTTHFCDFTLDDELVSALTQLGFHQPTAVQQQTIPAALAGKDLLVSAETGSGKTLAYLLPLLQHVLFQQSHAAIGAVVLVPTRELAQQIHQQCEALAKFIAFSAVLISGGEDYTKQVSWLRRNLSLVIATPGRMLDLLTHGHADFSGVTCLVLDEADRMLDMGFQNEVIAIADYCSSQKQTLLFSATLSHYAVIKIADQLLRNQQVIALNRLQDGHSNIQQYMILADDTAHKVQLTAWLLRNESFHKALVFTNTRAKAIELEGLLRAQQLRVCLLHGEMEARDRLRVMNLYQQDVVNVLISTDLAARGLDIKGIQLVINFDVPRSAVAYIHRIGRTGRADELGVAVMLVQHIEWNVMAGIRRYLKQTFALRSIDGLIARYQGPKKIKASGKAVSSKKKVIAEKKVKPEKTKIRDRDKKNIGKRRKPSEG</sequence>
<evidence type="ECO:0000256" key="2">
    <source>
        <dbReference type="ARBA" id="ARBA00022801"/>
    </source>
</evidence>
<dbReference type="CDD" id="cd18787">
    <property type="entry name" value="SF2_C_DEAD"/>
    <property type="match status" value="1"/>
</dbReference>
<dbReference type="PANTHER" id="PTHR47959">
    <property type="entry name" value="ATP-DEPENDENT RNA HELICASE RHLE-RELATED"/>
    <property type="match status" value="1"/>
</dbReference>
<keyword evidence="1 7" id="KW-0547">Nucleotide-binding</keyword>
<keyword evidence="2 7" id="KW-0378">Hydrolase</keyword>
<evidence type="ECO:0000256" key="4">
    <source>
        <dbReference type="ARBA" id="ARBA00022840"/>
    </source>
</evidence>
<keyword evidence="3 7" id="KW-0347">Helicase</keyword>
<feature type="region of interest" description="Disordered" evidence="8">
    <location>
        <begin position="406"/>
        <end position="436"/>
    </location>
</feature>
<dbReference type="SMART" id="SM00490">
    <property type="entry name" value="HELICc"/>
    <property type="match status" value="1"/>
</dbReference>
<dbReference type="SUPFAM" id="SSF52540">
    <property type="entry name" value="P-loop containing nucleoside triphosphate hydrolases"/>
    <property type="match status" value="1"/>
</dbReference>
<dbReference type="GO" id="GO:0005829">
    <property type="term" value="C:cytosol"/>
    <property type="evidence" value="ECO:0007669"/>
    <property type="project" value="TreeGrafter"/>
</dbReference>
<feature type="short sequence motif" description="Q motif" evidence="6">
    <location>
        <begin position="10"/>
        <end position="38"/>
    </location>
</feature>
<evidence type="ECO:0000256" key="8">
    <source>
        <dbReference type="SAM" id="MobiDB-lite"/>
    </source>
</evidence>
<comment type="similarity">
    <text evidence="5 7">Belongs to the DEAD box helicase family.</text>
</comment>
<dbReference type="PROSITE" id="PS00039">
    <property type="entry name" value="DEAD_ATP_HELICASE"/>
    <property type="match status" value="1"/>
</dbReference>
<gene>
    <name evidence="12" type="ORF">VZ94_17040</name>
</gene>
<feature type="compositionally biased region" description="Basic and acidic residues" evidence="8">
    <location>
        <begin position="406"/>
        <end position="426"/>
    </location>
</feature>
<evidence type="ECO:0000313" key="12">
    <source>
        <dbReference type="EMBL" id="KJV05595.1"/>
    </source>
</evidence>